<protein>
    <submittedName>
        <fullName evidence="1">Uncharacterized protein</fullName>
    </submittedName>
</protein>
<evidence type="ECO:0000313" key="2">
    <source>
        <dbReference type="Proteomes" id="UP001209878"/>
    </source>
</evidence>
<keyword evidence="2" id="KW-1185">Reference proteome</keyword>
<accession>A0AAD9J294</accession>
<comment type="caution">
    <text evidence="1">The sequence shown here is derived from an EMBL/GenBank/DDBJ whole genome shotgun (WGS) entry which is preliminary data.</text>
</comment>
<sequence>MKTILVSQDVATVTAWSKTHLKWTSDTGVLVQLTTAVDKVDIGTQTDLTLDSDLPVVSDDVTVVSEDQQNLLQNLMSSLQLFEEQSQQLQLGSIVDETHQLIGSFQR</sequence>
<proteinExistence type="predicted"/>
<name>A0AAD9J294_RIDPI</name>
<dbReference type="EMBL" id="JAODUO010004149">
    <property type="protein sequence ID" value="KAK2144630.1"/>
    <property type="molecule type" value="Genomic_DNA"/>
</dbReference>
<dbReference type="AlphaFoldDB" id="A0AAD9J294"/>
<evidence type="ECO:0000313" key="1">
    <source>
        <dbReference type="EMBL" id="KAK2144630.1"/>
    </source>
</evidence>
<gene>
    <name evidence="1" type="ORF">NP493_4165g00003</name>
</gene>
<organism evidence="1 2">
    <name type="scientific">Ridgeia piscesae</name>
    <name type="common">Tubeworm</name>
    <dbReference type="NCBI Taxonomy" id="27915"/>
    <lineage>
        <taxon>Eukaryota</taxon>
        <taxon>Metazoa</taxon>
        <taxon>Spiralia</taxon>
        <taxon>Lophotrochozoa</taxon>
        <taxon>Annelida</taxon>
        <taxon>Polychaeta</taxon>
        <taxon>Sedentaria</taxon>
        <taxon>Canalipalpata</taxon>
        <taxon>Sabellida</taxon>
        <taxon>Siboglinidae</taxon>
        <taxon>Ridgeia</taxon>
    </lineage>
</organism>
<reference evidence="1" key="1">
    <citation type="journal article" date="2023" name="Mol. Biol. Evol.">
        <title>Third-Generation Sequencing Reveals the Adaptive Role of the Epigenome in Three Deep-Sea Polychaetes.</title>
        <authorList>
            <person name="Perez M."/>
            <person name="Aroh O."/>
            <person name="Sun Y."/>
            <person name="Lan Y."/>
            <person name="Juniper S.K."/>
            <person name="Young C.R."/>
            <person name="Angers B."/>
            <person name="Qian P.Y."/>
        </authorList>
    </citation>
    <scope>NUCLEOTIDE SEQUENCE</scope>
    <source>
        <strain evidence="1">R07B-5</strain>
    </source>
</reference>
<dbReference type="Proteomes" id="UP001209878">
    <property type="component" value="Unassembled WGS sequence"/>
</dbReference>